<name>A0A3P3WED7_9FLAO</name>
<sequence>MKKEDYLNEIKVLLNTEKMDFFEEELQIISDVFYMNGVEVKSCFNFFKLILETRNLLYKYNLHLVYEPFDSSNKDEINWESFKISDGIKTKLEVFYDRNYSFMRIEDNISALYF</sequence>
<gene>
    <name evidence="1" type="ORF">EG240_07820</name>
</gene>
<comment type="caution">
    <text evidence="1">The sequence shown here is derived from an EMBL/GenBank/DDBJ whole genome shotgun (WGS) entry which is preliminary data.</text>
</comment>
<keyword evidence="2" id="KW-1185">Reference proteome</keyword>
<organism evidence="1 2">
    <name type="scientific">Paenimyroides tangerinum</name>
    <dbReference type="NCBI Taxonomy" id="2488728"/>
    <lineage>
        <taxon>Bacteria</taxon>
        <taxon>Pseudomonadati</taxon>
        <taxon>Bacteroidota</taxon>
        <taxon>Flavobacteriia</taxon>
        <taxon>Flavobacteriales</taxon>
        <taxon>Flavobacteriaceae</taxon>
        <taxon>Paenimyroides</taxon>
    </lineage>
</organism>
<reference evidence="1 2" key="1">
    <citation type="submission" date="2018-11" db="EMBL/GenBank/DDBJ databases">
        <title>Flavobacterium sp. nov., YIM 102701-2 draft genome.</title>
        <authorList>
            <person name="Li G."/>
            <person name="Jiang Y."/>
        </authorList>
    </citation>
    <scope>NUCLEOTIDE SEQUENCE [LARGE SCALE GENOMIC DNA]</scope>
    <source>
        <strain evidence="1 2">YIM 102701-2</strain>
    </source>
</reference>
<evidence type="ECO:0000313" key="2">
    <source>
        <dbReference type="Proteomes" id="UP000275719"/>
    </source>
</evidence>
<dbReference type="RefSeq" id="WP_125018837.1">
    <property type="nucleotide sequence ID" value="NZ_RQVQ01000014.1"/>
</dbReference>
<evidence type="ECO:0000313" key="1">
    <source>
        <dbReference type="EMBL" id="RRJ90923.1"/>
    </source>
</evidence>
<proteinExistence type="predicted"/>
<dbReference type="AlphaFoldDB" id="A0A3P3WED7"/>
<dbReference type="Proteomes" id="UP000275719">
    <property type="component" value="Unassembled WGS sequence"/>
</dbReference>
<dbReference type="EMBL" id="RQVQ01000014">
    <property type="protein sequence ID" value="RRJ90923.1"/>
    <property type="molecule type" value="Genomic_DNA"/>
</dbReference>
<accession>A0A3P3WED7</accession>
<protein>
    <submittedName>
        <fullName evidence="1">Uncharacterized protein</fullName>
    </submittedName>
</protein>